<keyword evidence="1" id="KW-0812">Transmembrane</keyword>
<sequence length="467" mass="50672">MFDTGVTISWWWKAQRGSTIGELHGSWSYGNGVFSVLKAGCYFNLIALASILVTVVSIDGPLLQRASRVTTESFSDTSTITVNLSPNTSMVSHPTGYSTGRAGGIDVLSKEFLLVLQSYSAGLAIQLPYTGCNGSCTTEVIGPGFDVRCTSSVKDLVMNLTARSEVQVLNFSFDFGGRLVDAGLISFHTELRKSENRDQMTVNDCELRLSRVRYQVQLRNGTVKLLAPVEGINNTISIETLSQEAKGGGRYPSSLGGIYLSANRKWGGQASLYRNGAPFQLMSEGETPLTYLDDNSDYTWIDPTPVIISSMREILFRIAIAASNAESSQTVQANQEGQPTVYESQYGYLAVAFTVILAAILASTVNLFGWWQLDRPFSLGPFEIAKAFNAPFLKGTAYLSTSDKAFKGIMKAGIQYGELVDEHVGRTAAAQASGYDGQDVELLSYPGYREPAMIGMGSPHSVINRSK</sequence>
<keyword evidence="3" id="KW-1185">Reference proteome</keyword>
<feature type="transmembrane region" description="Helical" evidence="1">
    <location>
        <begin position="346"/>
        <end position="371"/>
    </location>
</feature>
<keyword evidence="1" id="KW-1133">Transmembrane helix</keyword>
<evidence type="ECO:0000313" key="2">
    <source>
        <dbReference type="EMBL" id="KAL2061842.1"/>
    </source>
</evidence>
<evidence type="ECO:0000313" key="3">
    <source>
        <dbReference type="Proteomes" id="UP001595075"/>
    </source>
</evidence>
<dbReference type="PANTHER" id="PTHR37576">
    <property type="entry name" value="DEFECT AT LOW TEMPERATURE PROTEIN 1"/>
    <property type="match status" value="1"/>
</dbReference>
<evidence type="ECO:0000256" key="1">
    <source>
        <dbReference type="SAM" id="Phobius"/>
    </source>
</evidence>
<dbReference type="Proteomes" id="UP001595075">
    <property type="component" value="Unassembled WGS sequence"/>
</dbReference>
<name>A0ABR4BW34_9HELO</name>
<dbReference type="EMBL" id="JAZHXI010000018">
    <property type="protein sequence ID" value="KAL2061842.1"/>
    <property type="molecule type" value="Genomic_DNA"/>
</dbReference>
<comment type="caution">
    <text evidence="2">The sequence shown here is derived from an EMBL/GenBank/DDBJ whole genome shotgun (WGS) entry which is preliminary data.</text>
</comment>
<reference evidence="2 3" key="1">
    <citation type="journal article" date="2024" name="Commun. Biol.">
        <title>Comparative genomic analysis of thermophilic fungi reveals convergent evolutionary adaptations and gene losses.</title>
        <authorList>
            <person name="Steindorff A.S."/>
            <person name="Aguilar-Pontes M.V."/>
            <person name="Robinson A.J."/>
            <person name="Andreopoulos B."/>
            <person name="LaButti K."/>
            <person name="Kuo A."/>
            <person name="Mondo S."/>
            <person name="Riley R."/>
            <person name="Otillar R."/>
            <person name="Haridas S."/>
            <person name="Lipzen A."/>
            <person name="Grimwood J."/>
            <person name="Schmutz J."/>
            <person name="Clum A."/>
            <person name="Reid I.D."/>
            <person name="Moisan M.C."/>
            <person name="Butler G."/>
            <person name="Nguyen T.T.M."/>
            <person name="Dewar K."/>
            <person name="Conant G."/>
            <person name="Drula E."/>
            <person name="Henrissat B."/>
            <person name="Hansel C."/>
            <person name="Singer S."/>
            <person name="Hutchinson M.I."/>
            <person name="de Vries R.P."/>
            <person name="Natvig D.O."/>
            <person name="Powell A.J."/>
            <person name="Tsang A."/>
            <person name="Grigoriev I.V."/>
        </authorList>
    </citation>
    <scope>NUCLEOTIDE SEQUENCE [LARGE SCALE GENOMIC DNA]</scope>
    <source>
        <strain evidence="2 3">CBS 494.80</strain>
    </source>
</reference>
<dbReference type="PANTHER" id="PTHR37576:SF2">
    <property type="entry name" value="DEFECT AT LOW TEMPERATURE PROTEIN 1"/>
    <property type="match status" value="1"/>
</dbReference>
<keyword evidence="1" id="KW-0472">Membrane</keyword>
<organism evidence="2 3">
    <name type="scientific">Oculimacula yallundae</name>
    <dbReference type="NCBI Taxonomy" id="86028"/>
    <lineage>
        <taxon>Eukaryota</taxon>
        <taxon>Fungi</taxon>
        <taxon>Dikarya</taxon>
        <taxon>Ascomycota</taxon>
        <taxon>Pezizomycotina</taxon>
        <taxon>Leotiomycetes</taxon>
        <taxon>Helotiales</taxon>
        <taxon>Ploettnerulaceae</taxon>
        <taxon>Oculimacula</taxon>
    </lineage>
</organism>
<protein>
    <submittedName>
        <fullName evidence="2">Uncharacterized protein</fullName>
    </submittedName>
</protein>
<proteinExistence type="predicted"/>
<feature type="transmembrane region" description="Helical" evidence="1">
    <location>
        <begin position="36"/>
        <end position="58"/>
    </location>
</feature>
<accession>A0ABR4BW34</accession>
<gene>
    <name evidence="2" type="ORF">VTL71DRAFT_7220</name>
</gene>